<sequence>MVMKLSSVALYDVYPTLPKSHGRQMDCAETKRQKICNALPALVEDDSEVEMEQEHCHVLRAEGLRRQKLISTQRRERLQRTLVLPSLSEDEEP</sequence>
<protein>
    <submittedName>
        <fullName evidence="1">Uncharacterized protein</fullName>
    </submittedName>
</protein>
<dbReference type="EMBL" id="KQ461193">
    <property type="protein sequence ID" value="KPJ06992.1"/>
    <property type="molecule type" value="Genomic_DNA"/>
</dbReference>
<dbReference type="InParanoid" id="A0A0N0PAU3"/>
<dbReference type="OMA" id="KICNALP"/>
<evidence type="ECO:0000313" key="2">
    <source>
        <dbReference type="Proteomes" id="UP000053240"/>
    </source>
</evidence>
<evidence type="ECO:0000313" key="1">
    <source>
        <dbReference type="EMBL" id="KPJ06992.1"/>
    </source>
</evidence>
<dbReference type="OrthoDB" id="7375615at2759"/>
<dbReference type="Proteomes" id="UP000053240">
    <property type="component" value="Unassembled WGS sequence"/>
</dbReference>
<organism evidence="1 2">
    <name type="scientific">Papilio machaon</name>
    <name type="common">Old World swallowtail butterfly</name>
    <dbReference type="NCBI Taxonomy" id="76193"/>
    <lineage>
        <taxon>Eukaryota</taxon>
        <taxon>Metazoa</taxon>
        <taxon>Ecdysozoa</taxon>
        <taxon>Arthropoda</taxon>
        <taxon>Hexapoda</taxon>
        <taxon>Insecta</taxon>
        <taxon>Pterygota</taxon>
        <taxon>Neoptera</taxon>
        <taxon>Endopterygota</taxon>
        <taxon>Lepidoptera</taxon>
        <taxon>Glossata</taxon>
        <taxon>Ditrysia</taxon>
        <taxon>Papilionoidea</taxon>
        <taxon>Papilionidae</taxon>
        <taxon>Papilioninae</taxon>
        <taxon>Papilio</taxon>
    </lineage>
</organism>
<dbReference type="AlphaFoldDB" id="A0A0N0PAU3"/>
<proteinExistence type="predicted"/>
<accession>A0A0N0PAU3</accession>
<keyword evidence="2" id="KW-1185">Reference proteome</keyword>
<name>A0A0N0PAU3_PAPMA</name>
<reference evidence="1 2" key="1">
    <citation type="journal article" date="2015" name="Nat. Commun.">
        <title>Outbred genome sequencing and CRISPR/Cas9 gene editing in butterflies.</title>
        <authorList>
            <person name="Li X."/>
            <person name="Fan D."/>
            <person name="Zhang W."/>
            <person name="Liu G."/>
            <person name="Zhang L."/>
            <person name="Zhao L."/>
            <person name="Fang X."/>
            <person name="Chen L."/>
            <person name="Dong Y."/>
            <person name="Chen Y."/>
            <person name="Ding Y."/>
            <person name="Zhao R."/>
            <person name="Feng M."/>
            <person name="Zhu Y."/>
            <person name="Feng Y."/>
            <person name="Jiang X."/>
            <person name="Zhu D."/>
            <person name="Xiang H."/>
            <person name="Feng X."/>
            <person name="Li S."/>
            <person name="Wang J."/>
            <person name="Zhang G."/>
            <person name="Kronforst M.R."/>
            <person name="Wang W."/>
        </authorList>
    </citation>
    <scope>NUCLEOTIDE SEQUENCE [LARGE SCALE GENOMIC DNA]</scope>
    <source>
        <strain evidence="1">Ya'a_city_454_Pm</strain>
        <tissue evidence="1">Whole body</tissue>
    </source>
</reference>
<gene>
    <name evidence="1" type="ORF">RR48_03223</name>
</gene>